<dbReference type="EMBL" id="JAPDGR010001921">
    <property type="protein sequence ID" value="KAJ2978684.1"/>
    <property type="molecule type" value="Genomic_DNA"/>
</dbReference>
<gene>
    <name evidence="1" type="ORF">NUW58_g7421</name>
</gene>
<reference evidence="1" key="1">
    <citation type="submission" date="2022-10" db="EMBL/GenBank/DDBJ databases">
        <title>Genome Sequence of Xylaria curta.</title>
        <authorList>
            <person name="Buettner E."/>
        </authorList>
    </citation>
    <scope>NUCLEOTIDE SEQUENCE</scope>
    <source>
        <strain evidence="1">Babe10</strain>
    </source>
</reference>
<dbReference type="Proteomes" id="UP001143856">
    <property type="component" value="Unassembled WGS sequence"/>
</dbReference>
<organism evidence="1 2">
    <name type="scientific">Xylaria curta</name>
    <dbReference type="NCBI Taxonomy" id="42375"/>
    <lineage>
        <taxon>Eukaryota</taxon>
        <taxon>Fungi</taxon>
        <taxon>Dikarya</taxon>
        <taxon>Ascomycota</taxon>
        <taxon>Pezizomycotina</taxon>
        <taxon>Sordariomycetes</taxon>
        <taxon>Xylariomycetidae</taxon>
        <taxon>Xylariales</taxon>
        <taxon>Xylariaceae</taxon>
        <taxon>Xylaria</taxon>
    </lineage>
</organism>
<keyword evidence="2" id="KW-1185">Reference proteome</keyword>
<protein>
    <submittedName>
        <fullName evidence="1">Uncharacterized protein</fullName>
    </submittedName>
</protein>
<evidence type="ECO:0000313" key="1">
    <source>
        <dbReference type="EMBL" id="KAJ2978684.1"/>
    </source>
</evidence>
<sequence length="285" mass="31834">MQLRRSFFTTLPRVRRNQSQQLPEHALLQIYTWVTIPLITSLVAFVLIIIALSSGTGTQSQQQDLEHYHIFAVNVSALGRGLLARADSIEATALRRGLSGWLDTLGDSNMDDGQGGSDHKGDDRSWFDRSGDNKDDGHKDDGQGGGGEPNNARNDATRKLIIGKTENEKASDDVRALVERVNQIRSLRRTQSLRPTVLSAGSIDKDDLYELAKHEGVYLTPQPTRRSRFEGDDYDLVNGIVARVSGRLDDGQYIFLGSNRALYIGRHELGRRRSEDIRRRGVPIQ</sequence>
<proteinExistence type="predicted"/>
<name>A0ACC1NJS8_9PEZI</name>
<comment type="caution">
    <text evidence="1">The sequence shown here is derived from an EMBL/GenBank/DDBJ whole genome shotgun (WGS) entry which is preliminary data.</text>
</comment>
<evidence type="ECO:0000313" key="2">
    <source>
        <dbReference type="Proteomes" id="UP001143856"/>
    </source>
</evidence>
<accession>A0ACC1NJS8</accession>